<sequence>MIFQTKLKNVKTLEKLRRSPSSELTLHAGKNMFIQNISIISEINME</sequence>
<evidence type="ECO:0000313" key="1">
    <source>
        <dbReference type="EMBL" id="BAJ77812.1"/>
    </source>
</evidence>
<proteinExistence type="evidence at transcript level"/>
<organism evidence="1">
    <name type="scientific">Cryptosporidium parvum</name>
    <dbReference type="NCBI Taxonomy" id="5807"/>
    <lineage>
        <taxon>Eukaryota</taxon>
        <taxon>Sar</taxon>
        <taxon>Alveolata</taxon>
        <taxon>Apicomplexa</taxon>
        <taxon>Conoidasida</taxon>
        <taxon>Coccidia</taxon>
        <taxon>Eucoccidiorida</taxon>
        <taxon>Eimeriorina</taxon>
        <taxon>Cryptosporidiidae</taxon>
        <taxon>Cryptosporidium</taxon>
    </lineage>
</organism>
<protein>
    <submittedName>
        <fullName evidence="1">Uncharacterized protein</fullName>
    </submittedName>
</protein>
<name>F0X5E1_CRYPV</name>
<accession>F0X5E1</accession>
<reference evidence="1" key="1">
    <citation type="submission" date="2011-02" db="EMBL/GenBank/DDBJ databases">
        <title>Construction and analysis of full-length cDNA library of Cryptosporidium parvum.</title>
        <authorList>
            <person name="Yamagishi J."/>
            <person name="Wakaguri H."/>
            <person name="Sugano S."/>
            <person name="Kawano S."/>
            <person name="Fujisaki K."/>
            <person name="Sugimoto C."/>
            <person name="Watanabe J."/>
            <person name="Suzuki Y."/>
            <person name="Kimata I."/>
            <person name="Xuan X."/>
        </authorList>
    </citation>
    <scope>NUCLEOTIDE SEQUENCE</scope>
    <source>
        <strain evidence="1">HNJ-1</strain>
    </source>
</reference>
<dbReference type="AlphaFoldDB" id="F0X5E1"/>
<dbReference type="EMBL" id="FX115709">
    <property type="protein sequence ID" value="BAJ77812.1"/>
    <property type="molecule type" value="mRNA"/>
</dbReference>